<dbReference type="Gene3D" id="2.60.520.10">
    <property type="entry name" value="Phage fibre proteins"/>
    <property type="match status" value="1"/>
</dbReference>
<evidence type="ECO:0000313" key="3">
    <source>
        <dbReference type="Proteomes" id="UP000606889"/>
    </source>
</evidence>
<gene>
    <name evidence="2" type="ORF">H8S18_07800</name>
</gene>
<proteinExistence type="predicted"/>
<keyword evidence="3" id="KW-1185">Reference proteome</keyword>
<organism evidence="2 3">
    <name type="scientific">Christensenella tenuis</name>
    <dbReference type="NCBI Taxonomy" id="2763033"/>
    <lineage>
        <taxon>Bacteria</taxon>
        <taxon>Bacillati</taxon>
        <taxon>Bacillota</taxon>
        <taxon>Clostridia</taxon>
        <taxon>Christensenellales</taxon>
        <taxon>Christensenellaceae</taxon>
        <taxon>Christensenella</taxon>
    </lineage>
</organism>
<dbReference type="PROSITE" id="PS51688">
    <property type="entry name" value="ICA"/>
    <property type="match status" value="1"/>
</dbReference>
<dbReference type="RefSeq" id="WP_186857751.1">
    <property type="nucleotide sequence ID" value="NZ_JACOON010000004.1"/>
</dbReference>
<accession>A0ABR7EEN5</accession>
<sequence length="385" mass="42235">MIRPITFDEQIARAKDDGGVYRNIYPHDGILWGCAVTTTSTQIEIASGLFTLCGRMIWVDGKTDFPLQEPIQNGYAQLKAKIDLNNANTQEECAQFATEVVYSTTTSFPELLQEDINNTGKKYEQELAVVKIENGNITGITRKLADAGIDAEKLGGQLPEYYAGLITAAQAKADAAMPKSGGTFTGAVTAPALISKGQVNAVIVNVSDINGLQFTNNGDGWSQILSYKTLALRNRGATGTKINIDAANCAAPSSIRYKENIQDVTEEDAVKPLHLRPIIHDWKTGSGYEDRGNAKSFIAEEAAEIDERYIYRTAHITLPEISHMDEETGKYIIDRPAEYEMRIEGLNQNAILCDTVALCQRQQKQIDALEGRILELEKAAAILNK</sequence>
<dbReference type="EMBL" id="JACOON010000004">
    <property type="protein sequence ID" value="MBC5648237.1"/>
    <property type="molecule type" value="Genomic_DNA"/>
</dbReference>
<evidence type="ECO:0000259" key="1">
    <source>
        <dbReference type="PROSITE" id="PS51688"/>
    </source>
</evidence>
<feature type="domain" description="Peptidase S74" evidence="1">
    <location>
        <begin position="253"/>
        <end position="373"/>
    </location>
</feature>
<comment type="caution">
    <text evidence="2">The sequence shown here is derived from an EMBL/GenBank/DDBJ whole genome shotgun (WGS) entry which is preliminary data.</text>
</comment>
<protein>
    <submittedName>
        <fullName evidence="2">Tail fiber domain-containing protein</fullName>
    </submittedName>
</protein>
<evidence type="ECO:0000313" key="2">
    <source>
        <dbReference type="EMBL" id="MBC5648237.1"/>
    </source>
</evidence>
<dbReference type="InterPro" id="IPR030392">
    <property type="entry name" value="S74_ICA"/>
</dbReference>
<dbReference type="Proteomes" id="UP000606889">
    <property type="component" value="Unassembled WGS sequence"/>
</dbReference>
<name>A0ABR7EEN5_9FIRM</name>
<reference evidence="2 3" key="1">
    <citation type="submission" date="2020-08" db="EMBL/GenBank/DDBJ databases">
        <title>Genome public.</title>
        <authorList>
            <person name="Liu C."/>
            <person name="Sun Q."/>
        </authorList>
    </citation>
    <scope>NUCLEOTIDE SEQUENCE [LARGE SCALE GENOMIC DNA]</scope>
    <source>
        <strain evidence="2 3">NSJ-35</strain>
    </source>
</reference>